<proteinExistence type="predicted"/>
<sequence>MASELADIRRQLTTGQLHFQQMLEMQTADVFMEDGVTLDDRQKTRLQVSRLDAPTHIRFTRYILSKTPADLNWEETMTILGYLFGLKKTLF</sequence>
<accession>A0A1I7WS40</accession>
<organism evidence="2 3">
    <name type="scientific">Heterorhabditis bacteriophora</name>
    <name type="common">Entomopathogenic nematode worm</name>
    <dbReference type="NCBI Taxonomy" id="37862"/>
    <lineage>
        <taxon>Eukaryota</taxon>
        <taxon>Metazoa</taxon>
        <taxon>Ecdysozoa</taxon>
        <taxon>Nematoda</taxon>
        <taxon>Chromadorea</taxon>
        <taxon>Rhabditida</taxon>
        <taxon>Rhabditina</taxon>
        <taxon>Rhabditomorpha</taxon>
        <taxon>Strongyloidea</taxon>
        <taxon>Heterorhabditidae</taxon>
        <taxon>Heterorhabditis</taxon>
    </lineage>
</organism>
<protein>
    <submittedName>
        <fullName evidence="3">Cytochrome P450</fullName>
    </submittedName>
</protein>
<evidence type="ECO:0000313" key="3">
    <source>
        <dbReference type="WBParaSite" id="Hba_07901"/>
    </source>
</evidence>
<dbReference type="InterPro" id="IPR055510">
    <property type="entry name" value="DUF7083"/>
</dbReference>
<dbReference type="Proteomes" id="UP000095283">
    <property type="component" value="Unplaced"/>
</dbReference>
<keyword evidence="2" id="KW-1185">Reference proteome</keyword>
<evidence type="ECO:0000259" key="1">
    <source>
        <dbReference type="Pfam" id="PF23309"/>
    </source>
</evidence>
<evidence type="ECO:0000313" key="2">
    <source>
        <dbReference type="Proteomes" id="UP000095283"/>
    </source>
</evidence>
<reference evidence="3" key="1">
    <citation type="submission" date="2016-11" db="UniProtKB">
        <authorList>
            <consortium name="WormBaseParasite"/>
        </authorList>
    </citation>
    <scope>IDENTIFICATION</scope>
</reference>
<name>A0A1I7WS40_HETBA</name>
<feature type="domain" description="DUF7083" evidence="1">
    <location>
        <begin position="28"/>
        <end position="86"/>
    </location>
</feature>
<dbReference type="WBParaSite" id="Hba_07901">
    <property type="protein sequence ID" value="Hba_07901"/>
    <property type="gene ID" value="Hba_07901"/>
</dbReference>
<dbReference type="Pfam" id="PF23309">
    <property type="entry name" value="DUF7083"/>
    <property type="match status" value="1"/>
</dbReference>
<dbReference type="AlphaFoldDB" id="A0A1I7WS40"/>